<dbReference type="RefSeq" id="WP_144239732.1">
    <property type="nucleotide sequence ID" value="NZ_CP007536.1"/>
</dbReference>
<organism evidence="1 2">
    <name type="scientific">Nitrososphaera viennensis EN76</name>
    <dbReference type="NCBI Taxonomy" id="926571"/>
    <lineage>
        <taxon>Archaea</taxon>
        <taxon>Nitrososphaerota</taxon>
        <taxon>Nitrososphaeria</taxon>
        <taxon>Nitrososphaerales</taxon>
        <taxon>Nitrososphaeraceae</taxon>
        <taxon>Nitrososphaera</taxon>
    </lineage>
</organism>
<evidence type="ECO:0000313" key="2">
    <source>
        <dbReference type="Proteomes" id="UP000027093"/>
    </source>
</evidence>
<dbReference type="GeneID" id="74947915"/>
<sequence length="159" mass="17950">MSETWKVAGQSSDLTKTVEMLVKEKLESQWTETDPPAASIDFGTGWGAGMTKNYAVHCLHASTTSAPVVNGWSKYMYETLVDVHVFALRTTLFEPDQLRKMRQHIDKIIAQNKASLGQGISSMRLVRWTAAHDPKDITDTPYWHLVGHHKITYYKVNTA</sequence>
<dbReference type="KEGG" id="nvn:NVIE_026780"/>
<accession>A0A060HPA8</accession>
<keyword evidence="2" id="KW-1185">Reference proteome</keyword>
<dbReference type="EMBL" id="CP007536">
    <property type="protein sequence ID" value="AIC16950.1"/>
    <property type="molecule type" value="Genomic_DNA"/>
</dbReference>
<dbReference type="AlphaFoldDB" id="A0A060HPA8"/>
<gene>
    <name evidence="1" type="ORF">NVIE_026780</name>
</gene>
<dbReference type="Proteomes" id="UP000027093">
    <property type="component" value="Chromosome"/>
</dbReference>
<dbReference type="HOGENOM" id="CLU_1656929_0_0_2"/>
<name>A0A060HPA8_9ARCH</name>
<protein>
    <submittedName>
        <fullName evidence="1">Uncharacterized protein</fullName>
    </submittedName>
</protein>
<dbReference type="STRING" id="926571.NVIE_026780"/>
<proteinExistence type="predicted"/>
<reference evidence="1 2" key="1">
    <citation type="journal article" date="2014" name="Int. J. Syst. Evol. Microbiol.">
        <title>Nitrososphaera viennensis gen. nov., sp. nov., an aerobic and mesophilic, ammonia-oxidizing archaeon from soil and a member of the archaeal phylum Thaumarchaeota.</title>
        <authorList>
            <person name="Stieglmeier M."/>
            <person name="Klingl A."/>
            <person name="Alves R.J."/>
            <person name="Rittmann S.K."/>
            <person name="Melcher M."/>
            <person name="Leisch N."/>
            <person name="Schleper C."/>
        </authorList>
    </citation>
    <scope>NUCLEOTIDE SEQUENCE [LARGE SCALE GENOMIC DNA]</scope>
    <source>
        <strain evidence="1">EN76</strain>
    </source>
</reference>
<evidence type="ECO:0000313" key="1">
    <source>
        <dbReference type="EMBL" id="AIC16950.1"/>
    </source>
</evidence>